<dbReference type="GO" id="GO:0016020">
    <property type="term" value="C:membrane"/>
    <property type="evidence" value="ECO:0007669"/>
    <property type="project" value="UniProtKB-SubCell"/>
</dbReference>
<evidence type="ECO:0000256" key="7">
    <source>
        <dbReference type="SAM" id="Phobius"/>
    </source>
</evidence>
<evidence type="ECO:0000256" key="3">
    <source>
        <dbReference type="ARBA" id="ARBA00022679"/>
    </source>
</evidence>
<reference evidence="9" key="1">
    <citation type="submission" date="2020-05" db="EMBL/GenBank/DDBJ databases">
        <title>Mycena genomes resolve the evolution of fungal bioluminescence.</title>
        <authorList>
            <person name="Tsai I.J."/>
        </authorList>
    </citation>
    <scope>NUCLEOTIDE SEQUENCE</scope>
    <source>
        <strain evidence="9">171206Taipei</strain>
    </source>
</reference>
<feature type="transmembrane region" description="Helical" evidence="7">
    <location>
        <begin position="225"/>
        <end position="253"/>
    </location>
</feature>
<comment type="subcellular location">
    <subcellularLocation>
        <location evidence="1">Membrane</location>
        <topology evidence="1">Multi-pass membrane protein</topology>
    </subcellularLocation>
</comment>
<dbReference type="InterPro" id="IPR044851">
    <property type="entry name" value="Wax_synthase"/>
</dbReference>
<dbReference type="Proteomes" id="UP000636479">
    <property type="component" value="Unassembled WGS sequence"/>
</dbReference>
<keyword evidence="3" id="KW-0808">Transferase</keyword>
<dbReference type="RefSeq" id="XP_037226108.1">
    <property type="nucleotide sequence ID" value="XM_037358198.1"/>
</dbReference>
<dbReference type="OrthoDB" id="1077582at2759"/>
<dbReference type="GO" id="GO:0008374">
    <property type="term" value="F:O-acyltransferase activity"/>
    <property type="evidence" value="ECO:0007669"/>
    <property type="project" value="InterPro"/>
</dbReference>
<feature type="domain" description="Wax synthase" evidence="8">
    <location>
        <begin position="259"/>
        <end position="345"/>
    </location>
</feature>
<evidence type="ECO:0000313" key="9">
    <source>
        <dbReference type="EMBL" id="KAF7316085.1"/>
    </source>
</evidence>
<dbReference type="PANTHER" id="PTHR31595:SF67">
    <property type="entry name" value="WAX SYNTHASE DOMAIN-CONTAINING PROTEIN"/>
    <property type="match status" value="1"/>
</dbReference>
<dbReference type="InterPro" id="IPR032805">
    <property type="entry name" value="Wax_synthase_dom"/>
</dbReference>
<keyword evidence="10" id="KW-1185">Reference proteome</keyword>
<evidence type="ECO:0000259" key="8">
    <source>
        <dbReference type="Pfam" id="PF13813"/>
    </source>
</evidence>
<accession>A0A8H6TC56</accession>
<evidence type="ECO:0000256" key="2">
    <source>
        <dbReference type="ARBA" id="ARBA00007282"/>
    </source>
</evidence>
<evidence type="ECO:0000256" key="5">
    <source>
        <dbReference type="ARBA" id="ARBA00022989"/>
    </source>
</evidence>
<evidence type="ECO:0000256" key="4">
    <source>
        <dbReference type="ARBA" id="ARBA00022692"/>
    </source>
</evidence>
<dbReference type="AlphaFoldDB" id="A0A8H6TC56"/>
<keyword evidence="4 7" id="KW-0812">Transmembrane</keyword>
<evidence type="ECO:0000313" key="10">
    <source>
        <dbReference type="Proteomes" id="UP000636479"/>
    </source>
</evidence>
<comment type="caution">
    <text evidence="9">The sequence shown here is derived from an EMBL/GenBank/DDBJ whole genome shotgun (WGS) entry which is preliminary data.</text>
</comment>
<feature type="transmembrane region" description="Helical" evidence="7">
    <location>
        <begin position="339"/>
        <end position="360"/>
    </location>
</feature>
<keyword evidence="6 7" id="KW-0472">Membrane</keyword>
<protein>
    <submittedName>
        <fullName evidence="9">MBOAT-2 domain-containing protein</fullName>
    </submittedName>
</protein>
<dbReference type="PANTHER" id="PTHR31595">
    <property type="entry name" value="LONG-CHAIN-ALCOHOL O-FATTY-ACYLTRANSFERASE 3-RELATED"/>
    <property type="match status" value="1"/>
</dbReference>
<dbReference type="Pfam" id="PF13813">
    <property type="entry name" value="MBOAT_2"/>
    <property type="match status" value="1"/>
</dbReference>
<dbReference type="EMBL" id="JACAZF010000001">
    <property type="protein sequence ID" value="KAF7316085.1"/>
    <property type="molecule type" value="Genomic_DNA"/>
</dbReference>
<name>A0A8H6TC56_9AGAR</name>
<dbReference type="GeneID" id="59340714"/>
<evidence type="ECO:0000256" key="6">
    <source>
        <dbReference type="ARBA" id="ARBA00023136"/>
    </source>
</evidence>
<dbReference type="GO" id="GO:0006629">
    <property type="term" value="P:lipid metabolic process"/>
    <property type="evidence" value="ECO:0007669"/>
    <property type="project" value="InterPro"/>
</dbReference>
<feature type="transmembrane region" description="Helical" evidence="7">
    <location>
        <begin position="309"/>
        <end position="327"/>
    </location>
</feature>
<evidence type="ECO:0000256" key="1">
    <source>
        <dbReference type="ARBA" id="ARBA00004141"/>
    </source>
</evidence>
<proteinExistence type="inferred from homology"/>
<comment type="similarity">
    <text evidence="2">Belongs to the wax synthase family.</text>
</comment>
<organism evidence="9 10">
    <name type="scientific">Mycena indigotica</name>
    <dbReference type="NCBI Taxonomy" id="2126181"/>
    <lineage>
        <taxon>Eukaryota</taxon>
        <taxon>Fungi</taxon>
        <taxon>Dikarya</taxon>
        <taxon>Basidiomycota</taxon>
        <taxon>Agaricomycotina</taxon>
        <taxon>Agaricomycetes</taxon>
        <taxon>Agaricomycetidae</taxon>
        <taxon>Agaricales</taxon>
        <taxon>Marasmiineae</taxon>
        <taxon>Mycenaceae</taxon>
        <taxon>Mycena</taxon>
    </lineage>
</organism>
<gene>
    <name evidence="9" type="ORF">MIND_00126600</name>
</gene>
<feature type="transmembrane region" description="Helical" evidence="7">
    <location>
        <begin position="372"/>
        <end position="389"/>
    </location>
</feature>
<keyword evidence="5 7" id="KW-1133">Transmembrane helix</keyword>
<sequence>MIPVISLLSLKRPSFSLTKFFEKLESLKGSVTVGASILTMVLDPIFAFHNAQWVLYYVLLQLALVCQPSPYRRLFFLPILALTVYTAYSTKGGWFDDYFMALQWTAYLCIGSDFILLTDVQKELHQLTNSKNGIKHASRWERICWANSLFFSFRGVGWAHEPVEALPPHPPLNMTRPQFVLGRLKQAIMLFLLHDLANLHVRANDMFHPDGPGWRSNGWFWQITVVASWGLSVATMLCCLFVLLSMVAVGLGLSEPNGWPALMRSPREAYTIRRFWGRAWHQLLRRFVTAHGKYLTQALRFPRGSNASAYTQLFVAFFVSAIVHYGAEVFALRNWGGGALTFFMLQPFAIVVEDFLIWVGQRMGWNSPAWRYVGYITTLGWFVWVTPIWQEPLIREGEMASVSLPVSLLMGVWKGQWMLPPFPELATTSIVDWYSKNEVACQSTVTAGIS</sequence>